<evidence type="ECO:0000259" key="5">
    <source>
        <dbReference type="PROSITE" id="PS50089"/>
    </source>
</evidence>
<keyword evidence="3" id="KW-0862">Zinc</keyword>
<evidence type="ECO:0000256" key="1">
    <source>
        <dbReference type="ARBA" id="ARBA00022723"/>
    </source>
</evidence>
<dbReference type="GeneID" id="59314239"/>
<proteinExistence type="predicted"/>
<evidence type="ECO:0000313" key="7">
    <source>
        <dbReference type="Proteomes" id="UP000547976"/>
    </source>
</evidence>
<dbReference type="GO" id="GO:0008270">
    <property type="term" value="F:zinc ion binding"/>
    <property type="evidence" value="ECO:0007669"/>
    <property type="project" value="UniProtKB-KW"/>
</dbReference>
<feature type="domain" description="RING-type" evidence="5">
    <location>
        <begin position="34"/>
        <end position="85"/>
    </location>
</feature>
<reference evidence="6 7" key="1">
    <citation type="submission" date="2020-05" db="EMBL/GenBank/DDBJ databases">
        <title>Identification and distribution of gene clusters putatively required for synthesis of sphingolipid metabolism inhibitors in phylogenetically diverse species of the filamentous fungus Fusarium.</title>
        <authorList>
            <person name="Kim H.-S."/>
            <person name="Busman M."/>
            <person name="Brown D.W."/>
            <person name="Divon H."/>
            <person name="Uhlig S."/>
            <person name="Proctor R.H."/>
        </authorList>
    </citation>
    <scope>NUCLEOTIDE SEQUENCE [LARGE SCALE GENOMIC DNA]</scope>
    <source>
        <strain evidence="6 7">NRRL 66333</strain>
    </source>
</reference>
<keyword evidence="1" id="KW-0479">Metal-binding</keyword>
<dbReference type="InterPro" id="IPR001841">
    <property type="entry name" value="Znf_RING"/>
</dbReference>
<dbReference type="SMART" id="SM00184">
    <property type="entry name" value="RING"/>
    <property type="match status" value="1"/>
</dbReference>
<dbReference type="InterPro" id="IPR017907">
    <property type="entry name" value="Znf_RING_CS"/>
</dbReference>
<organism evidence="6 7">
    <name type="scientific">Gibberella subglutinans</name>
    <name type="common">Fusarium subglutinans</name>
    <dbReference type="NCBI Taxonomy" id="42677"/>
    <lineage>
        <taxon>Eukaryota</taxon>
        <taxon>Fungi</taxon>
        <taxon>Dikarya</taxon>
        <taxon>Ascomycota</taxon>
        <taxon>Pezizomycotina</taxon>
        <taxon>Sordariomycetes</taxon>
        <taxon>Hypocreomycetidae</taxon>
        <taxon>Hypocreales</taxon>
        <taxon>Nectriaceae</taxon>
        <taxon>Fusarium</taxon>
        <taxon>Fusarium fujikuroi species complex</taxon>
    </lineage>
</organism>
<dbReference type="EMBL" id="JAAOAV010000014">
    <property type="protein sequence ID" value="KAF5612082.1"/>
    <property type="molecule type" value="Genomic_DNA"/>
</dbReference>
<dbReference type="PROSITE" id="PS50089">
    <property type="entry name" value="ZF_RING_2"/>
    <property type="match status" value="1"/>
</dbReference>
<evidence type="ECO:0000256" key="2">
    <source>
        <dbReference type="ARBA" id="ARBA00022771"/>
    </source>
</evidence>
<dbReference type="AlphaFoldDB" id="A0A8H5QCT4"/>
<dbReference type="InterPro" id="IPR013083">
    <property type="entry name" value="Znf_RING/FYVE/PHD"/>
</dbReference>
<dbReference type="PROSITE" id="PS00518">
    <property type="entry name" value="ZF_RING_1"/>
    <property type="match status" value="1"/>
</dbReference>
<dbReference type="Gene3D" id="3.30.40.10">
    <property type="entry name" value="Zinc/RING finger domain, C3HC4 (zinc finger)"/>
    <property type="match status" value="1"/>
</dbReference>
<dbReference type="Pfam" id="PF13639">
    <property type="entry name" value="zf-RING_2"/>
    <property type="match status" value="1"/>
</dbReference>
<gene>
    <name evidence="6" type="ORF">FSUBG_1814</name>
</gene>
<accession>A0A8H5QCT4</accession>
<keyword evidence="7" id="KW-1185">Reference proteome</keyword>
<keyword evidence="2 4" id="KW-0863">Zinc-finger</keyword>
<dbReference type="RefSeq" id="XP_036542730.1">
    <property type="nucleotide sequence ID" value="XM_036679521.1"/>
</dbReference>
<evidence type="ECO:0000256" key="4">
    <source>
        <dbReference type="PROSITE-ProRule" id="PRU00175"/>
    </source>
</evidence>
<sequence>MSSPKDPITVAYYPELAKIINNDPTAIERLEIECGVCQDKMSNPEDKTCSAIILPCGHMFCPPCVREFRQYNISNDVPSRCPVCRFDLKSKVCGCPDDKDTLFDPTQNQDEDLLARLQEQISRRKGTCVWCQMTTLARGLRCITLYLYDPVPIIKAGLMLRVTVEKRDEKEIRVETDKSEVIKQLPISPELMELFTIASESLDTAWYGPRAPGEESCPFNFELALCKRFPEDHEYWPHRRGQLESSRYEWSEYENLDRLAHALGDAVKLSEAFTSDVAYKNYKEKVRDDERQDYMYFVCWDVVRRIDLAQDIEEHHSDTDDQDTQDNENGRLYAVAAIQVIGGLLDSVHQFRAFLARHIC</sequence>
<name>A0A8H5QCT4_GIBSU</name>
<evidence type="ECO:0000313" key="6">
    <source>
        <dbReference type="EMBL" id="KAF5612082.1"/>
    </source>
</evidence>
<dbReference type="SUPFAM" id="SSF57850">
    <property type="entry name" value="RING/U-box"/>
    <property type="match status" value="1"/>
</dbReference>
<evidence type="ECO:0000256" key="3">
    <source>
        <dbReference type="ARBA" id="ARBA00022833"/>
    </source>
</evidence>
<dbReference type="OrthoDB" id="8062037at2759"/>
<protein>
    <recommendedName>
        <fullName evidence="5">RING-type domain-containing protein</fullName>
    </recommendedName>
</protein>
<comment type="caution">
    <text evidence="6">The sequence shown here is derived from an EMBL/GenBank/DDBJ whole genome shotgun (WGS) entry which is preliminary data.</text>
</comment>
<dbReference type="Proteomes" id="UP000547976">
    <property type="component" value="Unassembled WGS sequence"/>
</dbReference>